<dbReference type="SUPFAM" id="SSF51905">
    <property type="entry name" value="FAD/NAD(P)-binding domain"/>
    <property type="match status" value="1"/>
</dbReference>
<keyword evidence="7" id="KW-0503">Monooxygenase</keyword>
<dbReference type="OrthoDB" id="66881at2759"/>
<evidence type="ECO:0000259" key="8">
    <source>
        <dbReference type="Pfam" id="PF07992"/>
    </source>
</evidence>
<reference evidence="9 10" key="2">
    <citation type="journal article" date="2012" name="PLoS Pathog.">
        <title>Diverse lifestyles and strategies of plant pathogenesis encoded in the genomes of eighteen Dothideomycetes fungi.</title>
        <authorList>
            <person name="Ohm R.A."/>
            <person name="Feau N."/>
            <person name="Henrissat B."/>
            <person name="Schoch C.L."/>
            <person name="Horwitz B.A."/>
            <person name="Barry K.W."/>
            <person name="Condon B.J."/>
            <person name="Copeland A.C."/>
            <person name="Dhillon B."/>
            <person name="Glaser F."/>
            <person name="Hesse C.N."/>
            <person name="Kosti I."/>
            <person name="LaButti K."/>
            <person name="Lindquist E.A."/>
            <person name="Lucas S."/>
            <person name="Salamov A.A."/>
            <person name="Bradshaw R.E."/>
            <person name="Ciuffetti L."/>
            <person name="Hamelin R.C."/>
            <person name="Kema G.H.J."/>
            <person name="Lawrence C."/>
            <person name="Scott J.A."/>
            <person name="Spatafora J.W."/>
            <person name="Turgeon B.G."/>
            <person name="de Wit P.J.G.M."/>
            <person name="Zhong S."/>
            <person name="Goodwin S.B."/>
            <person name="Grigoriev I.V."/>
        </authorList>
    </citation>
    <scope>NUCLEOTIDE SEQUENCE [LARGE SCALE GENOMIC DNA]</scope>
    <source>
        <strain evidence="10">NZE10 / CBS 128990</strain>
    </source>
</reference>
<feature type="domain" description="FAD/NAD(P)-binding" evidence="8">
    <location>
        <begin position="9"/>
        <end position="223"/>
    </location>
</feature>
<keyword evidence="5" id="KW-0521">NADP</keyword>
<evidence type="ECO:0000256" key="3">
    <source>
        <dbReference type="ARBA" id="ARBA00022630"/>
    </source>
</evidence>
<keyword evidence="3" id="KW-0285">Flavoprotein</keyword>
<evidence type="ECO:0000256" key="2">
    <source>
        <dbReference type="ARBA" id="ARBA00010139"/>
    </source>
</evidence>
<reference evidence="10" key="1">
    <citation type="journal article" date="2012" name="PLoS Genet.">
        <title>The genomes of the fungal plant pathogens Cladosporium fulvum and Dothistroma septosporum reveal adaptation to different hosts and lifestyles but also signatures of common ancestry.</title>
        <authorList>
            <person name="de Wit P.J.G.M."/>
            <person name="van der Burgt A."/>
            <person name="Oekmen B."/>
            <person name="Stergiopoulos I."/>
            <person name="Abd-Elsalam K.A."/>
            <person name="Aerts A.L."/>
            <person name="Bahkali A.H."/>
            <person name="Beenen H.G."/>
            <person name="Chettri P."/>
            <person name="Cox M.P."/>
            <person name="Datema E."/>
            <person name="de Vries R.P."/>
            <person name="Dhillon B."/>
            <person name="Ganley A.R."/>
            <person name="Griffiths S.A."/>
            <person name="Guo Y."/>
            <person name="Hamelin R.C."/>
            <person name="Henrissat B."/>
            <person name="Kabir M.S."/>
            <person name="Jashni M.K."/>
            <person name="Kema G."/>
            <person name="Klaubauf S."/>
            <person name="Lapidus A."/>
            <person name="Levasseur A."/>
            <person name="Lindquist E."/>
            <person name="Mehrabi R."/>
            <person name="Ohm R.A."/>
            <person name="Owen T.J."/>
            <person name="Salamov A."/>
            <person name="Schwelm A."/>
            <person name="Schijlen E."/>
            <person name="Sun H."/>
            <person name="van den Burg H.A."/>
            <person name="van Ham R.C.H.J."/>
            <person name="Zhang S."/>
            <person name="Goodwin S.B."/>
            <person name="Grigoriev I.V."/>
            <person name="Collemare J."/>
            <person name="Bradshaw R.E."/>
        </authorList>
    </citation>
    <scope>NUCLEOTIDE SEQUENCE [LARGE SCALE GENOMIC DNA]</scope>
    <source>
        <strain evidence="10">NZE10 / CBS 128990</strain>
    </source>
</reference>
<name>N1PK77_DOTSN</name>
<proteinExistence type="inferred from homology"/>
<evidence type="ECO:0000256" key="6">
    <source>
        <dbReference type="ARBA" id="ARBA00023002"/>
    </source>
</evidence>
<evidence type="ECO:0000256" key="4">
    <source>
        <dbReference type="ARBA" id="ARBA00022827"/>
    </source>
</evidence>
<dbReference type="HOGENOM" id="CLU_006937_8_0_1"/>
<dbReference type="AlphaFoldDB" id="N1PK77"/>
<evidence type="ECO:0000256" key="1">
    <source>
        <dbReference type="ARBA" id="ARBA00001974"/>
    </source>
</evidence>
<dbReference type="Gene3D" id="3.50.50.60">
    <property type="entry name" value="FAD/NAD(P)-binding domain"/>
    <property type="match status" value="3"/>
</dbReference>
<dbReference type="GO" id="GO:0004497">
    <property type="term" value="F:monooxygenase activity"/>
    <property type="evidence" value="ECO:0007669"/>
    <property type="project" value="UniProtKB-KW"/>
</dbReference>
<dbReference type="PRINTS" id="PR00411">
    <property type="entry name" value="PNDRDTASEI"/>
</dbReference>
<evidence type="ECO:0000256" key="7">
    <source>
        <dbReference type="ARBA" id="ARBA00023033"/>
    </source>
</evidence>
<keyword evidence="4" id="KW-0274">FAD</keyword>
<organism evidence="9 10">
    <name type="scientific">Dothistroma septosporum (strain NZE10 / CBS 128990)</name>
    <name type="common">Red band needle blight fungus</name>
    <name type="synonym">Mycosphaerella pini</name>
    <dbReference type="NCBI Taxonomy" id="675120"/>
    <lineage>
        <taxon>Eukaryota</taxon>
        <taxon>Fungi</taxon>
        <taxon>Dikarya</taxon>
        <taxon>Ascomycota</taxon>
        <taxon>Pezizomycotina</taxon>
        <taxon>Dothideomycetes</taxon>
        <taxon>Dothideomycetidae</taxon>
        <taxon>Mycosphaerellales</taxon>
        <taxon>Mycosphaerellaceae</taxon>
        <taxon>Dothistroma</taxon>
    </lineage>
</organism>
<comment type="similarity">
    <text evidence="2">Belongs to the FAD-binding monooxygenase family.</text>
</comment>
<dbReference type="Pfam" id="PF07992">
    <property type="entry name" value="Pyr_redox_2"/>
    <property type="match status" value="1"/>
</dbReference>
<evidence type="ECO:0000256" key="5">
    <source>
        <dbReference type="ARBA" id="ARBA00022857"/>
    </source>
</evidence>
<dbReference type="PANTHER" id="PTHR43098:SF3">
    <property type="entry name" value="L-ORNITHINE N(5)-MONOOXYGENASE-RELATED"/>
    <property type="match status" value="1"/>
</dbReference>
<dbReference type="PANTHER" id="PTHR43098">
    <property type="entry name" value="L-ORNITHINE N(5)-MONOOXYGENASE-RELATED"/>
    <property type="match status" value="1"/>
</dbReference>
<protein>
    <recommendedName>
        <fullName evidence="8">FAD/NAD(P)-binding domain-containing protein</fullName>
    </recommendedName>
</protein>
<dbReference type="eggNOG" id="KOG1399">
    <property type="taxonomic scope" value="Eukaryota"/>
</dbReference>
<evidence type="ECO:0000313" key="10">
    <source>
        <dbReference type="Proteomes" id="UP000016933"/>
    </source>
</evidence>
<dbReference type="InterPro" id="IPR036188">
    <property type="entry name" value="FAD/NAD-bd_sf"/>
</dbReference>
<keyword evidence="10" id="KW-1185">Reference proteome</keyword>
<dbReference type="EMBL" id="KB446539">
    <property type="protein sequence ID" value="EME43731.1"/>
    <property type="molecule type" value="Genomic_DNA"/>
</dbReference>
<sequence length="558" mass="63981">MSMNEQDVDVIVIGAGFGGCYLLHKLRASGFSVKVLEAGSTLGGVWCWNRYPGARVDCEFPYYGFSDPAVWSTFEWTERFPSDKELRAYFEHVAEVWDLHRDIQLETRVVEARYQEHQNQWHLRTAASSKTWKCRWLIAATGTSFKQHIPEWRGRENFEGILHHSALWPENIEIEGKKVAVIGAGSTGVQIVQEASKVSQSVTQFIRSPNFALPMRQRKISEEERYSYLPQMPHVFRACRSTRSGLPTQTSDRKVFDDSAETRESRLEHNWKRGGFNWYVNPDFTCTAADKQWRSQGSYGDYMVDAKANREMYDFWRKKTLERISDPVKRDILAPEEPPYYISTKRPSLEQDYYESCDRSNVEITNTPIVEFTKTGIVTEDGKERDFDIVAVCTGYDAVTGGLRTMGIKGRKGLDLDEKWSDGIVTNLGMMVNGFPNFFMVYGPQAPTSLSNGPIFLEIQGDYILRVLLRQREEGIASIEADKQAEQAWRTHVLDLAERTLLVKTDSWYMGANIPGKRREYLIYPGGLPLYQEKMEEALKDWKGYALSSSLDSVRPSL</sequence>
<dbReference type="InterPro" id="IPR023753">
    <property type="entry name" value="FAD/NAD-binding_dom"/>
</dbReference>
<comment type="cofactor">
    <cofactor evidence="1">
        <name>FAD</name>
        <dbReference type="ChEBI" id="CHEBI:57692"/>
    </cofactor>
</comment>
<dbReference type="OMA" id="VFIRTPC"/>
<keyword evidence="6" id="KW-0560">Oxidoreductase</keyword>
<dbReference type="Proteomes" id="UP000016933">
    <property type="component" value="Unassembled WGS sequence"/>
</dbReference>
<evidence type="ECO:0000313" key="9">
    <source>
        <dbReference type="EMBL" id="EME43731.1"/>
    </source>
</evidence>
<accession>N1PK77</accession>
<gene>
    <name evidence="9" type="ORF">DOTSEDRAFT_23863</name>
</gene>
<dbReference type="InterPro" id="IPR050775">
    <property type="entry name" value="FAD-binding_Monooxygenases"/>
</dbReference>